<dbReference type="Pfam" id="PF00849">
    <property type="entry name" value="PseudoU_synth_2"/>
    <property type="match status" value="1"/>
</dbReference>
<keyword evidence="3" id="KW-0694">RNA-binding</keyword>
<dbReference type="Proteomes" id="UP000594001">
    <property type="component" value="Chromosome"/>
</dbReference>
<feature type="domain" description="Pseudouridine synthase RsuA/RluA-like" evidence="4">
    <location>
        <begin position="104"/>
        <end position="255"/>
    </location>
</feature>
<comment type="similarity">
    <text evidence="1">Belongs to the pseudouridine synthase RluA family.</text>
</comment>
<protein>
    <submittedName>
        <fullName evidence="5">Ribosomal large subunit pseudouridine synthase C</fullName>
        <ecNumber evidence="5">5.4.99.24</ecNumber>
    </submittedName>
</protein>
<dbReference type="CDD" id="cd02869">
    <property type="entry name" value="PseudoU_synth_RluA_like"/>
    <property type="match status" value="1"/>
</dbReference>
<dbReference type="InterPro" id="IPR020103">
    <property type="entry name" value="PsdUridine_synth_cat_dom_sf"/>
</dbReference>
<accession>A0A7L9RUX5</accession>
<dbReference type="GO" id="GO:0160141">
    <property type="term" value="F:23S rRNA pseudouridine(955/2504/2580) synthase activity"/>
    <property type="evidence" value="ECO:0007669"/>
    <property type="project" value="UniProtKB-EC"/>
</dbReference>
<dbReference type="PANTHER" id="PTHR21600:SF81">
    <property type="entry name" value="21S RRNA PSEUDOURIDINE(2819) SYNTHASE"/>
    <property type="match status" value="1"/>
</dbReference>
<reference evidence="5 6" key="1">
    <citation type="submission" date="2020-06" db="EMBL/GenBank/DDBJ databases">
        <title>The endosymbiont of the kinetoplastid Bodo saltans is a Paracaedibacter-like alpha-proteobacterium possessing a putative toxin-antitoxin system.</title>
        <authorList>
            <person name="Midha S."/>
            <person name="Rigden D.J."/>
            <person name="Siozios S."/>
            <person name="Hurst G.D.D."/>
            <person name="Jackson A.P."/>
        </authorList>
    </citation>
    <scope>NUCLEOTIDE SEQUENCE [LARGE SCALE GENOMIC DNA]</scope>
    <source>
        <strain evidence="5">Lake Konstanz</strain>
    </source>
</reference>
<evidence type="ECO:0000256" key="2">
    <source>
        <dbReference type="ARBA" id="ARBA00023235"/>
    </source>
</evidence>
<name>A0A7L9RUX5_9PROT</name>
<dbReference type="GO" id="GO:0003723">
    <property type="term" value="F:RNA binding"/>
    <property type="evidence" value="ECO:0007669"/>
    <property type="project" value="UniProtKB-KW"/>
</dbReference>
<dbReference type="SUPFAM" id="SSF55120">
    <property type="entry name" value="Pseudouridine synthase"/>
    <property type="match status" value="1"/>
</dbReference>
<proteinExistence type="inferred from homology"/>
<dbReference type="Gene3D" id="3.30.2350.10">
    <property type="entry name" value="Pseudouridine synthase"/>
    <property type="match status" value="1"/>
</dbReference>
<dbReference type="Gene3D" id="3.10.290.10">
    <property type="entry name" value="RNA-binding S4 domain"/>
    <property type="match status" value="1"/>
</dbReference>
<evidence type="ECO:0000256" key="1">
    <source>
        <dbReference type="ARBA" id="ARBA00010876"/>
    </source>
</evidence>
<dbReference type="InterPro" id="IPR036986">
    <property type="entry name" value="S4_RNA-bd_sf"/>
</dbReference>
<evidence type="ECO:0000256" key="3">
    <source>
        <dbReference type="PROSITE-ProRule" id="PRU00182"/>
    </source>
</evidence>
<dbReference type="RefSeq" id="WP_350331901.1">
    <property type="nucleotide sequence ID" value="NZ_CP054719.1"/>
</dbReference>
<dbReference type="GO" id="GO:0000455">
    <property type="term" value="P:enzyme-directed rRNA pseudouridine synthesis"/>
    <property type="evidence" value="ECO:0007669"/>
    <property type="project" value="TreeGrafter"/>
</dbReference>
<organism evidence="5 6">
    <name type="scientific">Candidatus Bodocaedibacter vickermanii</name>
    <dbReference type="NCBI Taxonomy" id="2741701"/>
    <lineage>
        <taxon>Bacteria</taxon>
        <taxon>Pseudomonadati</taxon>
        <taxon>Pseudomonadota</taxon>
        <taxon>Alphaproteobacteria</taxon>
        <taxon>Holosporales</taxon>
        <taxon>Candidatus Paracaedibacteraceae</taxon>
        <taxon>Candidatus Bodocaedibacter</taxon>
    </lineage>
</organism>
<evidence type="ECO:0000313" key="5">
    <source>
        <dbReference type="EMBL" id="QOL20351.1"/>
    </source>
</evidence>
<gene>
    <name evidence="5" type="primary">rluC</name>
    <name evidence="5" type="ORF">CPBP_01143</name>
</gene>
<dbReference type="EC" id="5.4.99.24" evidence="5"/>
<evidence type="ECO:0000313" key="6">
    <source>
        <dbReference type="Proteomes" id="UP000594001"/>
    </source>
</evidence>
<evidence type="ECO:0000259" key="4">
    <source>
        <dbReference type="Pfam" id="PF00849"/>
    </source>
</evidence>
<dbReference type="PROSITE" id="PS01129">
    <property type="entry name" value="PSI_RLU"/>
    <property type="match status" value="1"/>
</dbReference>
<keyword evidence="2 5" id="KW-0413">Isomerase</keyword>
<dbReference type="InterPro" id="IPR006145">
    <property type="entry name" value="PsdUridine_synth_RsuA/RluA"/>
</dbReference>
<dbReference type="InterPro" id="IPR050188">
    <property type="entry name" value="RluA_PseudoU_synthase"/>
</dbReference>
<keyword evidence="6" id="KW-1185">Reference proteome</keyword>
<dbReference type="InterPro" id="IPR006224">
    <property type="entry name" value="PsdUridine_synth_RluA-like_CS"/>
</dbReference>
<dbReference type="AlphaFoldDB" id="A0A7L9RUX5"/>
<dbReference type="KEGG" id="pbal:CPBP_01143"/>
<dbReference type="PANTHER" id="PTHR21600">
    <property type="entry name" value="MITOCHONDRIAL RNA PSEUDOURIDINE SYNTHASE"/>
    <property type="match status" value="1"/>
</dbReference>
<dbReference type="PROSITE" id="PS50889">
    <property type="entry name" value="S4"/>
    <property type="match status" value="1"/>
</dbReference>
<dbReference type="EMBL" id="CP054719">
    <property type="protein sequence ID" value="QOL20351.1"/>
    <property type="molecule type" value="Genomic_DNA"/>
</dbReference>
<sequence>MDRELIIGASDQDQTLQRWLKKQFPNVPFSQWQKWLRTGQVRYDGKRAKGNEILVLGQKVRIPPFAAQFSEQEIPETPKGQLSYTPSQSELEAFKATIIFENDDFIVLNKPAGLAVQGGSTIKKHVDGLVRALYPDNPPKLVHRLDRETSGLLMLAKTHLMAQKLTKAFSHHIIQKEYWAVTEGIPLKLKGNLITQLEKGWDKDMEKMRVASATSDAKPSETSYQVIAKNNAKKKALLSLVPHTGRTHQLRVHSEYLGCPILGDRKYNPKTESRQLHLHAHQLTLPPEFGGYVFTADVPIYFYETMKLYKLAT</sequence>